<dbReference type="Proteomes" id="UP000602004">
    <property type="component" value="Unassembled WGS sequence"/>
</dbReference>
<keyword evidence="4" id="KW-1185">Reference proteome</keyword>
<dbReference type="PANTHER" id="PTHR46696:SF1">
    <property type="entry name" value="CYTOCHROME P450 YJIB-RELATED"/>
    <property type="match status" value="1"/>
</dbReference>
<dbReference type="RefSeq" id="WP_115778451.1">
    <property type="nucleotide sequence ID" value="NZ_BMHL01000017.1"/>
</dbReference>
<dbReference type="EMBL" id="BMHL01000017">
    <property type="protein sequence ID" value="GGC67457.1"/>
    <property type="molecule type" value="Genomic_DNA"/>
</dbReference>
<dbReference type="PANTHER" id="PTHR46696">
    <property type="entry name" value="P450, PUTATIVE (EUROFUNG)-RELATED"/>
    <property type="match status" value="1"/>
</dbReference>
<dbReference type="PROSITE" id="PS00086">
    <property type="entry name" value="CYTOCHROME_P450"/>
    <property type="match status" value="1"/>
</dbReference>
<keyword evidence="2" id="KW-0479">Metal-binding</keyword>
<dbReference type="InterPro" id="IPR017972">
    <property type="entry name" value="Cyt_P450_CS"/>
</dbReference>
<reference evidence="4" key="1">
    <citation type="journal article" date="2019" name="Int. J. Syst. Evol. Microbiol.">
        <title>The Global Catalogue of Microorganisms (GCM) 10K type strain sequencing project: providing services to taxonomists for standard genome sequencing and annotation.</title>
        <authorList>
            <consortium name="The Broad Institute Genomics Platform"/>
            <consortium name="The Broad Institute Genome Sequencing Center for Infectious Disease"/>
            <person name="Wu L."/>
            <person name="Ma J."/>
        </authorList>
    </citation>
    <scope>NUCLEOTIDE SEQUENCE [LARGE SCALE GENOMIC DNA]</scope>
    <source>
        <strain evidence="4">CGMCC 1.15103</strain>
    </source>
</reference>
<evidence type="ECO:0000256" key="2">
    <source>
        <dbReference type="RuleBase" id="RU000461"/>
    </source>
</evidence>
<comment type="caution">
    <text evidence="3">The sequence shown here is derived from an EMBL/GenBank/DDBJ whole genome shotgun (WGS) entry which is preliminary data.</text>
</comment>
<protein>
    <submittedName>
        <fullName evidence="3">Cytochrome P450</fullName>
    </submittedName>
</protein>
<dbReference type="PRINTS" id="PR00359">
    <property type="entry name" value="BP450"/>
</dbReference>
<dbReference type="Pfam" id="PF00067">
    <property type="entry name" value="p450"/>
    <property type="match status" value="1"/>
</dbReference>
<evidence type="ECO:0000313" key="3">
    <source>
        <dbReference type="EMBL" id="GGC67457.1"/>
    </source>
</evidence>
<evidence type="ECO:0000313" key="4">
    <source>
        <dbReference type="Proteomes" id="UP000602004"/>
    </source>
</evidence>
<dbReference type="InterPro" id="IPR002397">
    <property type="entry name" value="Cyt_P450_B"/>
</dbReference>
<dbReference type="Gene3D" id="1.10.630.10">
    <property type="entry name" value="Cytochrome P450"/>
    <property type="match status" value="1"/>
</dbReference>
<dbReference type="SUPFAM" id="SSF48264">
    <property type="entry name" value="Cytochrome P450"/>
    <property type="match status" value="1"/>
</dbReference>
<dbReference type="InterPro" id="IPR036396">
    <property type="entry name" value="Cyt_P450_sf"/>
</dbReference>
<accession>A0ABQ1NBD8</accession>
<keyword evidence="2" id="KW-0408">Iron</keyword>
<dbReference type="PRINTS" id="PR00385">
    <property type="entry name" value="P450"/>
</dbReference>
<name>A0ABQ1NBD8_9BURK</name>
<keyword evidence="2" id="KW-0560">Oxidoreductase</keyword>
<keyword evidence="2" id="KW-0349">Heme</keyword>
<dbReference type="InterPro" id="IPR001128">
    <property type="entry name" value="Cyt_P450"/>
</dbReference>
<evidence type="ECO:0000256" key="1">
    <source>
        <dbReference type="ARBA" id="ARBA00010617"/>
    </source>
</evidence>
<sequence length="410" mass="45873">MNTIVDGATEGILDYPTPRDPAAPFLPSPELRALRDAGVEITRVRIWDGSTPWILLSHAAQRKIMGDPRVSANDHLPNFPFMNRAIAETIHDRPKTIFDTDGEDHARLRRMLTNSFTRHRMEKIRPQIQQATDDLIDRMLAGPKPTDLVEALSLPLPSLMICDLLGVPYDDHDFFEKHSKIANARDKSPDENRSSTQALGEYIGKLIQQKMDHPEEDVVSDLGQRVKTGDLDMAGAVQLGVILLIAGHETSANMITLGTALLLQNPDQMKLLRETDDPKIVAGAVEELLRYLTIPHLLQRRIAIEDIEFNGTIIRAGEGICSPLPSANFDPVAFPDPAKVDITRDARHHHAFGWGPHQCIGQQLARVELQVVYPTLLRRVPTLQLAVPFAELRFKHDSLAYGIEELPVMW</sequence>
<organism evidence="3 4">
    <name type="scientific">Paraburkholderia caffeinilytica</name>
    <dbReference type="NCBI Taxonomy" id="1761016"/>
    <lineage>
        <taxon>Bacteria</taxon>
        <taxon>Pseudomonadati</taxon>
        <taxon>Pseudomonadota</taxon>
        <taxon>Betaproteobacteria</taxon>
        <taxon>Burkholderiales</taxon>
        <taxon>Burkholderiaceae</taxon>
        <taxon>Paraburkholderia</taxon>
    </lineage>
</organism>
<comment type="similarity">
    <text evidence="1 2">Belongs to the cytochrome P450 family.</text>
</comment>
<keyword evidence="2" id="KW-0503">Monooxygenase</keyword>
<gene>
    <name evidence="3" type="ORF">GCM10011400_64180</name>
</gene>
<proteinExistence type="inferred from homology"/>
<dbReference type="CDD" id="cd11030">
    <property type="entry name" value="CYP105-like"/>
    <property type="match status" value="1"/>
</dbReference>